<protein>
    <recommendedName>
        <fullName evidence="3">DUF3265 domain-containing protein</fullName>
    </recommendedName>
</protein>
<dbReference type="InterPro" id="IPR027417">
    <property type="entry name" value="P-loop_NTPase"/>
</dbReference>
<accession>A0ABT8C125</accession>
<reference evidence="2" key="1">
    <citation type="journal article" date="2019" name="Int. J. Syst. Evol. Microbiol.">
        <title>The Global Catalogue of Microorganisms (GCM) 10K type strain sequencing project: providing services to taxonomists for standard genome sequencing and annotation.</title>
        <authorList>
            <consortium name="The Broad Institute Genomics Platform"/>
            <consortium name="The Broad Institute Genome Sequencing Center for Infectious Disease"/>
            <person name="Wu L."/>
            <person name="Ma J."/>
        </authorList>
    </citation>
    <scope>NUCLEOTIDE SEQUENCE [LARGE SCALE GENOMIC DNA]</scope>
    <source>
        <strain evidence="2">CECT 7398</strain>
    </source>
</reference>
<evidence type="ECO:0008006" key="3">
    <source>
        <dbReference type="Google" id="ProtNLM"/>
    </source>
</evidence>
<evidence type="ECO:0000313" key="1">
    <source>
        <dbReference type="EMBL" id="MDN3612639.1"/>
    </source>
</evidence>
<gene>
    <name evidence="1" type="ORF">QWZ16_23905</name>
</gene>
<evidence type="ECO:0000313" key="2">
    <source>
        <dbReference type="Proteomes" id="UP001238540"/>
    </source>
</evidence>
<dbReference type="Gene3D" id="3.40.50.300">
    <property type="entry name" value="P-loop containing nucleotide triphosphate hydrolases"/>
    <property type="match status" value="1"/>
</dbReference>
<comment type="caution">
    <text evidence="1">The sequence shown here is derived from an EMBL/GenBank/DDBJ whole genome shotgun (WGS) entry which is preliminary data.</text>
</comment>
<dbReference type="Proteomes" id="UP001238540">
    <property type="component" value="Unassembled WGS sequence"/>
</dbReference>
<keyword evidence="2" id="KW-1185">Reference proteome</keyword>
<dbReference type="EMBL" id="JAUFQC010000028">
    <property type="protein sequence ID" value="MDN3612639.1"/>
    <property type="molecule type" value="Genomic_DNA"/>
</dbReference>
<proteinExistence type="predicted"/>
<name>A0ABT8C125_9VIBR</name>
<organism evidence="1 2">
    <name type="scientific">Vibrio ostreicida</name>
    <dbReference type="NCBI Taxonomy" id="526588"/>
    <lineage>
        <taxon>Bacteria</taxon>
        <taxon>Pseudomonadati</taxon>
        <taxon>Pseudomonadota</taxon>
        <taxon>Gammaproteobacteria</taxon>
        <taxon>Vibrionales</taxon>
        <taxon>Vibrionaceae</taxon>
        <taxon>Vibrio</taxon>
    </lineage>
</organism>
<sequence length="50" mass="5425">MSARWLANQLDLPLLILDLATVMSSFLGKTGSNVRAVFRACNVFPVCIAT</sequence>